<proteinExistence type="predicted"/>
<dbReference type="InterPro" id="IPR007347">
    <property type="entry name" value="SpoVS"/>
</dbReference>
<dbReference type="GeneID" id="9056709"/>
<dbReference type="InterPro" id="IPR036882">
    <property type="entry name" value="Alba-like_dom_sf"/>
</dbReference>
<protein>
    <submittedName>
        <fullName evidence="2">Uncharacterized protein</fullName>
    </submittedName>
</protein>
<reference evidence="2 3" key="1">
    <citation type="submission" date="2008-07" db="EMBL/GenBank/DDBJ databases">
        <authorList>
            <person name="El-Sayed N."/>
            <person name="Caler E."/>
            <person name="Inman J."/>
            <person name="Amedeo P."/>
            <person name="Hass B."/>
            <person name="Wortman J."/>
        </authorList>
    </citation>
    <scope>NUCLEOTIDE SEQUENCE [LARGE SCALE GENOMIC DNA]</scope>
    <source>
        <strain evidence="3">ATCC 50983 / TXsc</strain>
    </source>
</reference>
<organism evidence="3">
    <name type="scientific">Perkinsus marinus (strain ATCC 50983 / TXsc)</name>
    <dbReference type="NCBI Taxonomy" id="423536"/>
    <lineage>
        <taxon>Eukaryota</taxon>
        <taxon>Sar</taxon>
        <taxon>Alveolata</taxon>
        <taxon>Perkinsozoa</taxon>
        <taxon>Perkinsea</taxon>
        <taxon>Perkinsida</taxon>
        <taxon>Perkinsidae</taxon>
        <taxon>Perkinsus</taxon>
    </lineage>
</organism>
<dbReference type="Pfam" id="PF04232">
    <property type="entry name" value="SpoVS"/>
    <property type="match status" value="1"/>
</dbReference>
<dbReference type="RefSeq" id="XP_002779373.1">
    <property type="nucleotide sequence ID" value="XM_002779327.1"/>
</dbReference>
<evidence type="ECO:0000256" key="1">
    <source>
        <dbReference type="ARBA" id="ARBA00022884"/>
    </source>
</evidence>
<evidence type="ECO:0000313" key="3">
    <source>
        <dbReference type="Proteomes" id="UP000007800"/>
    </source>
</evidence>
<evidence type="ECO:0000313" key="2">
    <source>
        <dbReference type="EMBL" id="EER11168.1"/>
    </source>
</evidence>
<dbReference type="AlphaFoldDB" id="C5KWH3"/>
<dbReference type="OrthoDB" id="10488019at2759"/>
<name>C5KWH3_PERM5</name>
<dbReference type="Proteomes" id="UP000007800">
    <property type="component" value="Unassembled WGS sequence"/>
</dbReference>
<dbReference type="Gene3D" id="3.30.110.20">
    <property type="entry name" value="Alba-like domain"/>
    <property type="match status" value="1"/>
</dbReference>
<dbReference type="EMBL" id="GG677022">
    <property type="protein sequence ID" value="EER11168.1"/>
    <property type="molecule type" value="Genomic_DNA"/>
</dbReference>
<keyword evidence="3" id="KW-1185">Reference proteome</keyword>
<gene>
    <name evidence="2" type="ORF">Pmar_PMAR015090</name>
</gene>
<accession>C5KWH3</accession>
<dbReference type="InParanoid" id="C5KWH3"/>
<dbReference type="GO" id="GO:0003723">
    <property type="term" value="F:RNA binding"/>
    <property type="evidence" value="ECO:0007669"/>
    <property type="project" value="UniProtKB-KW"/>
</dbReference>
<keyword evidence="1" id="KW-0694">RNA-binding</keyword>
<sequence length="209" mass="22926">MMETKNRFQICDEIDTKELAKVIENCLKAEPEEIVVIQTSNPSSLNRAVRATAMVSQMERLLPLVLRFTGPPTDGEDIWVSMATECIPEGDVSEMKSLHVSTKSSVSALAVAITNIVHNGEVARLVGIGPENVYKMAKAIAIAANHCEAHYSYDDHVQGWEAVLGCGNCGTNTIETKEKSATVTCYVSRSAGLHLFNLKFNNRKNKLDE</sequence>